<keyword evidence="5 8" id="KW-0472">Membrane</keyword>
<dbReference type="RefSeq" id="WP_256763352.1">
    <property type="nucleotide sequence ID" value="NZ_JANIGO010000001.1"/>
</dbReference>
<dbReference type="Proteomes" id="UP001204142">
    <property type="component" value="Unassembled WGS sequence"/>
</dbReference>
<gene>
    <name evidence="8" type="primary">atpH</name>
    <name evidence="9" type="ORF">NQT62_04265</name>
</gene>
<evidence type="ECO:0000256" key="4">
    <source>
        <dbReference type="ARBA" id="ARBA00023065"/>
    </source>
</evidence>
<keyword evidence="8" id="KW-1003">Cell membrane</keyword>
<comment type="function">
    <text evidence="8">This protein is part of the stalk that links CF(0) to CF(1). It either transmits conformational changes from CF(0) to CF(1) or is implicated in proton conduction.</text>
</comment>
<evidence type="ECO:0000256" key="7">
    <source>
        <dbReference type="ARBA" id="ARBA00023310"/>
    </source>
</evidence>
<protein>
    <recommendedName>
        <fullName evidence="8">ATP synthase subunit delta</fullName>
    </recommendedName>
    <alternativeName>
        <fullName evidence="8">ATP synthase F(1) sector subunit delta</fullName>
    </alternativeName>
    <alternativeName>
        <fullName evidence="8">F-type ATPase subunit delta</fullName>
        <shortName evidence="8">F-ATPase subunit delta</shortName>
    </alternativeName>
</protein>
<evidence type="ECO:0000256" key="8">
    <source>
        <dbReference type="HAMAP-Rule" id="MF_01416"/>
    </source>
</evidence>
<comment type="caution">
    <text evidence="9">The sequence shown here is derived from an EMBL/GenBank/DDBJ whole genome shotgun (WGS) entry which is preliminary data.</text>
</comment>
<keyword evidence="2 8" id="KW-0813">Transport</keyword>
<comment type="similarity">
    <text evidence="8">Belongs to the ATPase delta chain family.</text>
</comment>
<sequence length="177" mass="18807">MVELSTIARPYAEAAFEVAKTSNVAQWNDWLESWSAVASNSDISLLANNPKLSAQQVLDLFVELTKTPAEAQARNFLAALVENGRLLALPEIARQFAELKNAHEGVADAVIASAFPMSDADIQNIRGALEKKFGSKLNVAVQVDASLIGGVSITVGDQILDSSVRGKLNAMKAALTA</sequence>
<evidence type="ECO:0000256" key="2">
    <source>
        <dbReference type="ARBA" id="ARBA00022448"/>
    </source>
</evidence>
<comment type="subcellular location">
    <subcellularLocation>
        <location evidence="8">Cell membrane</location>
        <topology evidence="8">Peripheral membrane protein</topology>
    </subcellularLocation>
    <subcellularLocation>
        <location evidence="1">Membrane</location>
    </subcellularLocation>
</comment>
<evidence type="ECO:0000256" key="5">
    <source>
        <dbReference type="ARBA" id="ARBA00023136"/>
    </source>
</evidence>
<proteinExistence type="inferred from homology"/>
<comment type="function">
    <text evidence="8">F(1)F(0) ATP synthase produces ATP from ADP in the presence of a proton or sodium gradient. F-type ATPases consist of two structural domains, F(1) containing the extramembraneous catalytic core and F(0) containing the membrane proton channel, linked together by a central stalk and a peripheral stalk. During catalysis, ATP synthesis in the catalytic domain of F(1) is coupled via a rotary mechanism of the central stalk subunits to proton translocation.</text>
</comment>
<keyword evidence="7 8" id="KW-0066">ATP synthesis</keyword>
<evidence type="ECO:0000256" key="3">
    <source>
        <dbReference type="ARBA" id="ARBA00022781"/>
    </source>
</evidence>
<keyword evidence="4 8" id="KW-0406">Ion transport</keyword>
<reference evidence="9 10" key="1">
    <citation type="submission" date="2022-07" db="EMBL/GenBank/DDBJ databases">
        <authorList>
            <person name="Xamxidin M."/>
            <person name="Wu M."/>
        </authorList>
    </citation>
    <scope>NUCLEOTIDE SEQUENCE [LARGE SCALE GENOMIC DNA]</scope>
    <source>
        <strain evidence="9 10">NBRC 111650</strain>
    </source>
</reference>
<evidence type="ECO:0000256" key="6">
    <source>
        <dbReference type="ARBA" id="ARBA00023196"/>
    </source>
</evidence>
<keyword evidence="10" id="KW-1185">Reference proteome</keyword>
<dbReference type="HAMAP" id="MF_01416">
    <property type="entry name" value="ATP_synth_delta_bact"/>
    <property type="match status" value="1"/>
</dbReference>
<dbReference type="InterPro" id="IPR026015">
    <property type="entry name" value="ATP_synth_OSCP/delta_N_sf"/>
</dbReference>
<dbReference type="PANTHER" id="PTHR11910">
    <property type="entry name" value="ATP SYNTHASE DELTA CHAIN"/>
    <property type="match status" value="1"/>
</dbReference>
<evidence type="ECO:0000313" key="10">
    <source>
        <dbReference type="Proteomes" id="UP001204142"/>
    </source>
</evidence>
<evidence type="ECO:0000313" key="9">
    <source>
        <dbReference type="EMBL" id="MCQ8895657.1"/>
    </source>
</evidence>
<dbReference type="NCBIfam" id="TIGR01145">
    <property type="entry name" value="ATP_synt_delta"/>
    <property type="match status" value="1"/>
</dbReference>
<dbReference type="EMBL" id="JANIGO010000001">
    <property type="protein sequence ID" value="MCQ8895657.1"/>
    <property type="molecule type" value="Genomic_DNA"/>
</dbReference>
<dbReference type="PRINTS" id="PR00125">
    <property type="entry name" value="ATPASEDELTA"/>
</dbReference>
<dbReference type="Pfam" id="PF00213">
    <property type="entry name" value="OSCP"/>
    <property type="match status" value="1"/>
</dbReference>
<name>A0ABT1WFY2_9BURK</name>
<evidence type="ECO:0000256" key="1">
    <source>
        <dbReference type="ARBA" id="ARBA00004370"/>
    </source>
</evidence>
<accession>A0ABT1WFY2</accession>
<organism evidence="9 10">
    <name type="scientific">Limnobacter humi</name>
    <dbReference type="NCBI Taxonomy" id="1778671"/>
    <lineage>
        <taxon>Bacteria</taxon>
        <taxon>Pseudomonadati</taxon>
        <taxon>Pseudomonadota</taxon>
        <taxon>Betaproteobacteria</taxon>
        <taxon>Burkholderiales</taxon>
        <taxon>Burkholderiaceae</taxon>
        <taxon>Limnobacter</taxon>
    </lineage>
</organism>
<dbReference type="SUPFAM" id="SSF47928">
    <property type="entry name" value="N-terminal domain of the delta subunit of the F1F0-ATP synthase"/>
    <property type="match status" value="1"/>
</dbReference>
<dbReference type="Gene3D" id="1.10.520.20">
    <property type="entry name" value="N-terminal domain of the delta subunit of the F1F0-ATP synthase"/>
    <property type="match status" value="1"/>
</dbReference>
<dbReference type="NCBIfam" id="NF004402">
    <property type="entry name" value="PRK05758.2-2"/>
    <property type="match status" value="1"/>
</dbReference>
<dbReference type="InterPro" id="IPR000711">
    <property type="entry name" value="ATPase_OSCP/dsu"/>
</dbReference>
<keyword evidence="6 8" id="KW-0139">CF(1)</keyword>
<keyword evidence="3 8" id="KW-0375">Hydrogen ion transport</keyword>